<evidence type="ECO:0000256" key="6">
    <source>
        <dbReference type="ARBA" id="ARBA00022801"/>
    </source>
</evidence>
<dbReference type="CDD" id="cd01913">
    <property type="entry name" value="protease_HslV"/>
    <property type="match status" value="1"/>
</dbReference>
<dbReference type="GO" id="GO:0009376">
    <property type="term" value="C:HslUV protease complex"/>
    <property type="evidence" value="ECO:0007669"/>
    <property type="project" value="UniProtKB-UniRule"/>
</dbReference>
<dbReference type="InterPro" id="IPR029055">
    <property type="entry name" value="Ntn_hydrolases_N"/>
</dbReference>
<proteinExistence type="inferred from homology"/>
<dbReference type="Proteomes" id="UP000198656">
    <property type="component" value="Unassembled WGS sequence"/>
</dbReference>
<evidence type="ECO:0000256" key="4">
    <source>
        <dbReference type="ARBA" id="ARBA00022670"/>
    </source>
</evidence>
<dbReference type="PROSITE" id="PS51476">
    <property type="entry name" value="PROTEASOME_BETA_2"/>
    <property type="match status" value="1"/>
</dbReference>
<evidence type="ECO:0000256" key="5">
    <source>
        <dbReference type="ARBA" id="ARBA00022723"/>
    </source>
</evidence>
<organism evidence="9 10">
    <name type="scientific">Desulfosporosinus hippei DSM 8344</name>
    <dbReference type="NCBI Taxonomy" id="1121419"/>
    <lineage>
        <taxon>Bacteria</taxon>
        <taxon>Bacillati</taxon>
        <taxon>Bacillota</taxon>
        <taxon>Clostridia</taxon>
        <taxon>Eubacteriales</taxon>
        <taxon>Desulfitobacteriaceae</taxon>
        <taxon>Desulfosporosinus</taxon>
    </lineage>
</organism>
<dbReference type="InterPro" id="IPR001353">
    <property type="entry name" value="Proteasome_sua/b"/>
</dbReference>
<evidence type="ECO:0000256" key="1">
    <source>
        <dbReference type="ARBA" id="ARBA00004496"/>
    </source>
</evidence>
<dbReference type="GO" id="GO:0005839">
    <property type="term" value="C:proteasome core complex"/>
    <property type="evidence" value="ECO:0007669"/>
    <property type="project" value="InterPro"/>
</dbReference>
<dbReference type="PANTHER" id="PTHR32194:SF0">
    <property type="entry name" value="ATP-DEPENDENT PROTEASE SUBUNIT HSLV"/>
    <property type="match status" value="1"/>
</dbReference>
<comment type="catalytic activity">
    <reaction evidence="8">
        <text>ATP-dependent cleavage of peptide bonds with broad specificity.</text>
        <dbReference type="EC" id="3.4.25.2"/>
    </reaction>
</comment>
<feature type="binding site" evidence="8">
    <location>
        <position position="164"/>
    </location>
    <ligand>
        <name>Na(+)</name>
        <dbReference type="ChEBI" id="CHEBI:29101"/>
    </ligand>
</feature>
<protein>
    <recommendedName>
        <fullName evidence="8">ATP-dependent protease subunit HslV</fullName>
        <ecNumber evidence="8">3.4.25.2</ecNumber>
    </recommendedName>
</protein>
<evidence type="ECO:0000256" key="7">
    <source>
        <dbReference type="ARBA" id="ARBA00023053"/>
    </source>
</evidence>
<dbReference type="GO" id="GO:0051603">
    <property type="term" value="P:proteolysis involved in protein catabolic process"/>
    <property type="evidence" value="ECO:0007669"/>
    <property type="project" value="InterPro"/>
</dbReference>
<keyword evidence="3 8" id="KW-0963">Cytoplasm</keyword>
<dbReference type="NCBIfam" id="TIGR03692">
    <property type="entry name" value="ATP_dep_HslV"/>
    <property type="match status" value="1"/>
</dbReference>
<dbReference type="PIRSF" id="PIRSF039093">
    <property type="entry name" value="HslV"/>
    <property type="match status" value="1"/>
</dbReference>
<sequence>MFHATTIVAVKKGEQVAIAGDGQVTMGQATIMKHTARKVRRLFHGKVIAGFAGSVADAFTLFDKFEQKLEEYHGNLQRSAVELAKEWRMDKMLRNLEALLLVADSQNLLIVSGSGEVIEPDDGIAAIGSGGNYALAAARALAKHSDLPTSVIVKEAMLVAASICVYTNDQIIVEEL</sequence>
<keyword evidence="5 8" id="KW-0479">Metal-binding</keyword>
<keyword evidence="10" id="KW-1185">Reference proteome</keyword>
<dbReference type="Gene3D" id="3.60.20.10">
    <property type="entry name" value="Glutamine Phosphoribosylpyrophosphate, subunit 1, domain 1"/>
    <property type="match status" value="1"/>
</dbReference>
<dbReference type="InterPro" id="IPR022281">
    <property type="entry name" value="ATP-dep_Prtase_HsIV_su"/>
</dbReference>
<dbReference type="SUPFAM" id="SSF56235">
    <property type="entry name" value="N-terminal nucleophile aminohydrolases (Ntn hydrolases)"/>
    <property type="match status" value="1"/>
</dbReference>
<dbReference type="InterPro" id="IPR023333">
    <property type="entry name" value="Proteasome_suB-type"/>
</dbReference>
<dbReference type="GO" id="GO:0046872">
    <property type="term" value="F:metal ion binding"/>
    <property type="evidence" value="ECO:0007669"/>
    <property type="project" value="UniProtKB-KW"/>
</dbReference>
<dbReference type="NCBIfam" id="NF003964">
    <property type="entry name" value="PRK05456.1"/>
    <property type="match status" value="1"/>
</dbReference>
<keyword evidence="6 8" id="KW-0378">Hydrolase</keyword>
<feature type="binding site" evidence="8">
    <location>
        <position position="161"/>
    </location>
    <ligand>
        <name>Na(+)</name>
        <dbReference type="ChEBI" id="CHEBI:29101"/>
    </ligand>
</feature>
<dbReference type="OrthoDB" id="9804884at2"/>
<feature type="binding site" evidence="8">
    <location>
        <position position="167"/>
    </location>
    <ligand>
        <name>Na(+)</name>
        <dbReference type="ChEBI" id="CHEBI:29101"/>
    </ligand>
</feature>
<evidence type="ECO:0000313" key="9">
    <source>
        <dbReference type="EMBL" id="SDG07643.1"/>
    </source>
</evidence>
<keyword evidence="8" id="KW-0888">Threonine protease</keyword>
<comment type="subunit">
    <text evidence="8">A double ring-shaped homohexamer of HslV is capped on each side by a ring-shaped HslU homohexamer. The assembly of the HslU/HslV complex is dependent on binding of ATP.</text>
</comment>
<dbReference type="EMBL" id="FNCP01000001">
    <property type="protein sequence ID" value="SDG07643.1"/>
    <property type="molecule type" value="Genomic_DNA"/>
</dbReference>
<comment type="subcellular location">
    <subcellularLocation>
        <location evidence="1 8">Cytoplasm</location>
    </subcellularLocation>
</comment>
<dbReference type="RefSeq" id="WP_014904441.1">
    <property type="nucleotide sequence ID" value="NZ_FNCP01000001.1"/>
</dbReference>
<reference evidence="10" key="1">
    <citation type="submission" date="2016-10" db="EMBL/GenBank/DDBJ databases">
        <authorList>
            <person name="Varghese N."/>
            <person name="Submissions S."/>
        </authorList>
    </citation>
    <scope>NUCLEOTIDE SEQUENCE [LARGE SCALE GENOMIC DNA]</scope>
    <source>
        <strain evidence="10">DSM 8344</strain>
    </source>
</reference>
<keyword evidence="7 8" id="KW-0915">Sodium</keyword>
<dbReference type="EC" id="3.4.25.2" evidence="8"/>
<dbReference type="STRING" id="1121419.SAMN05443529_10120"/>
<accession>A0A1G7RA98</accession>
<comment type="activity regulation">
    <text evidence="8">Allosterically activated by HslU binding.</text>
</comment>
<evidence type="ECO:0000256" key="8">
    <source>
        <dbReference type="HAMAP-Rule" id="MF_00248"/>
    </source>
</evidence>
<feature type="active site" evidence="8">
    <location>
        <position position="5"/>
    </location>
</feature>
<evidence type="ECO:0000256" key="2">
    <source>
        <dbReference type="ARBA" id="ARBA00006053"/>
    </source>
</evidence>
<dbReference type="Pfam" id="PF00227">
    <property type="entry name" value="Proteasome"/>
    <property type="match status" value="1"/>
</dbReference>
<dbReference type="GO" id="GO:0004298">
    <property type="term" value="F:threonine-type endopeptidase activity"/>
    <property type="evidence" value="ECO:0007669"/>
    <property type="project" value="UniProtKB-KW"/>
</dbReference>
<keyword evidence="4 8" id="KW-0645">Protease</keyword>
<evidence type="ECO:0000256" key="3">
    <source>
        <dbReference type="ARBA" id="ARBA00022490"/>
    </source>
</evidence>
<comment type="similarity">
    <text evidence="2 8">Belongs to the peptidase T1B family. HslV subfamily.</text>
</comment>
<dbReference type="HAMAP" id="MF_00248">
    <property type="entry name" value="HslV"/>
    <property type="match status" value="1"/>
</dbReference>
<gene>
    <name evidence="8" type="primary">hslV</name>
    <name evidence="9" type="ORF">SAMN05443529_10120</name>
</gene>
<dbReference type="AlphaFoldDB" id="A0A1G7RA98"/>
<comment type="function">
    <text evidence="8">Protease subunit of a proteasome-like degradation complex believed to be a general protein degrading machinery.</text>
</comment>
<keyword evidence="8" id="KW-0021">Allosteric enzyme</keyword>
<dbReference type="PANTHER" id="PTHR32194">
    <property type="entry name" value="METALLOPROTEASE TLDD"/>
    <property type="match status" value="1"/>
</dbReference>
<evidence type="ECO:0000313" key="10">
    <source>
        <dbReference type="Proteomes" id="UP000198656"/>
    </source>
</evidence>
<name>A0A1G7RA98_9FIRM</name>